<feature type="transmembrane region" description="Helical" evidence="12">
    <location>
        <begin position="706"/>
        <end position="725"/>
    </location>
</feature>
<evidence type="ECO:0000313" key="14">
    <source>
        <dbReference type="WBParaSite" id="MBELARI_LOCUS20311"/>
    </source>
</evidence>
<keyword evidence="4 12" id="KW-0328">Glycosyltransferase</keyword>
<feature type="transmembrane region" description="Helical" evidence="12">
    <location>
        <begin position="157"/>
        <end position="179"/>
    </location>
</feature>
<feature type="transmembrane region" description="Helical" evidence="12">
    <location>
        <begin position="73"/>
        <end position="94"/>
    </location>
</feature>
<name>A0AAF3F1C3_9BILA</name>
<keyword evidence="8 12" id="KW-1133">Transmembrane helix</keyword>
<comment type="subcellular location">
    <subcellularLocation>
        <location evidence="1 12">Endoplasmic reticulum membrane</location>
        <topology evidence="1 12">Multi-pass membrane protein</topology>
    </subcellularLocation>
</comment>
<dbReference type="PANTHER" id="PTHR22760">
    <property type="entry name" value="GLYCOSYLTRANSFERASE"/>
    <property type="match status" value="1"/>
</dbReference>
<feature type="transmembrane region" description="Helical" evidence="12">
    <location>
        <begin position="773"/>
        <end position="791"/>
    </location>
</feature>
<evidence type="ECO:0000256" key="10">
    <source>
        <dbReference type="ARBA" id="ARBA00044721"/>
    </source>
</evidence>
<feature type="transmembrane region" description="Helical" evidence="12">
    <location>
        <begin position="322"/>
        <end position="347"/>
    </location>
</feature>
<evidence type="ECO:0000256" key="8">
    <source>
        <dbReference type="ARBA" id="ARBA00022989"/>
    </source>
</evidence>
<keyword evidence="9 12" id="KW-0472">Membrane</keyword>
<comment type="function">
    <text evidence="10">Mannosyltransferase that operates in the biosynthetic pathway of dolichol-linked oligosaccharides, the glycan precursors employed in protein asparagine (N)-glycosylation. The assembly of dolichol-linked oligosaccharides begins on the cytosolic side of the endoplasmic reticulum membrane and finishes in its lumen. The sequential addition of sugars to dolichol pyrophosphate produces dolichol-linked oligosaccharides containing fourteen sugars, including two GlcNAcs, nine mannoses and three glucoses. Once assembled, the oligosaccharide is transferred from the lipid to nascent proteins by oligosaccharyltransferases. In the lumen of the endoplasmic reticulum, adds the eighth mannose residue in an alpha-1,6 linkage onto Man(7)GlcNAc(2)-PP-dolichol to produce Man(8)GlcNAc(2)-PP-dolichol.</text>
</comment>
<sequence length="865" mass="99549">MIHLLLAPGTKVEESFNVQATHDLIYENYNISNYDHNDFPGVVPRTFVGPFALASFGFPLRIVFWLFGIQKIWMLFAVRFFLGAAVVISFCNFCRCIRKHFGEETAIFLRVITASQFHLLFYASRPLPNVFALFGVLFVLQKWFDGQHQSAVRWATAVTFLFRCELVLLFAPVFLPSILARRLPLFGRNGAIFAGVTTALKVLAISVPLDSLLWGRWIWPEGEVGWFNIVLNRSHEYGVSPFLWYFYSAIPRVMLASLVLVPLGLLIDRRLPPLVIPPLIFVLLYSILPHKELRFILYVFPLLNLPAAVFCARMWISRHKNFIRWLLAYGFAAHLIVNAVVTCLFLYASARNYPGNDAIVYLQHMMRMDGTKHKTLHLDVMTCQTGVSRFHHLYTTWEYNKTEELDQNELERFDFLSVGANDGKLRELISANYSSTHRVLFVVPSFDGIKWRKFRPIKWSPFPFYYPELKFTEKVGVLTKKMMCGRALRAIWKFLIGPFWRPFMGTLQVALAAFLIINRSFLCSFEPRFPAPNPCNFTNLKANLEITHEIPLNELGEFHQSVHFSLSIYIAFHAEYREVVHIMKHIDQSHNIALSGENFLENLTVFFYALNFEFHVLLASYAYLLFRQNSLTSTSAKDLSAASTIAEVQVDRAAISTTIDTSNTEHVKPPLPPPPTFQEQLTLIKERCWQAFQVLCQKTDKHECKVLVFATVGLTLYNFCGIFVALQTITQYDEIKSKRTLTECWIALVVPVISCFETTFQTILMTRCNLHHIAMYLLFVLNGLAVINNMMEMLEAGIHSTLVTRIVNRNFLIFARALSSFGLFYRLASFFRFGHFIKNFTSEKPHVASESEGLLNPEHQQHQDD</sequence>
<evidence type="ECO:0000313" key="13">
    <source>
        <dbReference type="Proteomes" id="UP000887575"/>
    </source>
</evidence>
<comment type="similarity">
    <text evidence="3 12">Belongs to the glycosyltransferase 22 family.</text>
</comment>
<keyword evidence="6 12" id="KW-0812">Transmembrane</keyword>
<dbReference type="AlphaFoldDB" id="A0AAF3F1C3"/>
<proteinExistence type="inferred from homology"/>
<feature type="transmembrane region" description="Helical" evidence="12">
    <location>
        <begin position="605"/>
        <end position="626"/>
    </location>
</feature>
<comment type="pathway">
    <text evidence="2">Protein modification; protein glycosylation.</text>
</comment>
<evidence type="ECO:0000256" key="2">
    <source>
        <dbReference type="ARBA" id="ARBA00004922"/>
    </source>
</evidence>
<evidence type="ECO:0000256" key="6">
    <source>
        <dbReference type="ARBA" id="ARBA00022692"/>
    </source>
</evidence>
<protein>
    <recommendedName>
        <fullName evidence="12">Mannosyltransferase</fullName>
        <ecNumber evidence="12">2.4.1.-</ecNumber>
    </recommendedName>
</protein>
<dbReference type="Pfam" id="PF03901">
    <property type="entry name" value="Glyco_transf_22"/>
    <property type="match status" value="1"/>
</dbReference>
<feature type="transmembrane region" description="Helical" evidence="12">
    <location>
        <begin position="271"/>
        <end position="288"/>
    </location>
</feature>
<feature type="transmembrane region" description="Helical" evidence="12">
    <location>
        <begin position="129"/>
        <end position="145"/>
    </location>
</feature>
<dbReference type="WBParaSite" id="MBELARI_LOCUS20311">
    <property type="protein sequence ID" value="MBELARI_LOCUS20311"/>
    <property type="gene ID" value="MBELARI_LOCUS20311"/>
</dbReference>
<feature type="transmembrane region" description="Helical" evidence="12">
    <location>
        <begin position="745"/>
        <end position="766"/>
    </location>
</feature>
<evidence type="ECO:0000256" key="7">
    <source>
        <dbReference type="ARBA" id="ARBA00022824"/>
    </source>
</evidence>
<keyword evidence="13" id="KW-1185">Reference proteome</keyword>
<evidence type="ECO:0000256" key="12">
    <source>
        <dbReference type="RuleBase" id="RU363075"/>
    </source>
</evidence>
<reference evidence="14" key="1">
    <citation type="submission" date="2024-02" db="UniProtKB">
        <authorList>
            <consortium name="WormBaseParasite"/>
        </authorList>
    </citation>
    <scope>IDENTIFICATION</scope>
</reference>
<dbReference type="EC" id="2.4.1.-" evidence="12"/>
<dbReference type="Proteomes" id="UP000887575">
    <property type="component" value="Unassembled WGS sequence"/>
</dbReference>
<accession>A0AAF3F1C3</accession>
<evidence type="ECO:0000256" key="11">
    <source>
        <dbReference type="ARBA" id="ARBA00048899"/>
    </source>
</evidence>
<evidence type="ECO:0000256" key="1">
    <source>
        <dbReference type="ARBA" id="ARBA00004477"/>
    </source>
</evidence>
<keyword evidence="7 12" id="KW-0256">Endoplasmic reticulum</keyword>
<feature type="transmembrane region" description="Helical" evidence="12">
    <location>
        <begin position="191"/>
        <end position="209"/>
    </location>
</feature>
<keyword evidence="5" id="KW-0808">Transferase</keyword>
<dbReference type="GO" id="GO:0052917">
    <property type="term" value="F:dol-P-Man:Man(7)GlcNAc(2)-PP-Dol alpha-1,6-mannosyltransferase activity"/>
    <property type="evidence" value="ECO:0007669"/>
    <property type="project" value="UniProtKB-EC"/>
</dbReference>
<organism evidence="13 14">
    <name type="scientific">Mesorhabditis belari</name>
    <dbReference type="NCBI Taxonomy" id="2138241"/>
    <lineage>
        <taxon>Eukaryota</taxon>
        <taxon>Metazoa</taxon>
        <taxon>Ecdysozoa</taxon>
        <taxon>Nematoda</taxon>
        <taxon>Chromadorea</taxon>
        <taxon>Rhabditida</taxon>
        <taxon>Rhabditina</taxon>
        <taxon>Rhabditomorpha</taxon>
        <taxon>Rhabditoidea</taxon>
        <taxon>Rhabditidae</taxon>
        <taxon>Mesorhabditinae</taxon>
        <taxon>Mesorhabditis</taxon>
    </lineage>
</organism>
<comment type="catalytic activity">
    <reaction evidence="11">
        <text>an alpha-D-Man-(1-&gt;2)-alpha-D-Man-(1-&gt;2)-alpha-D-Man-(1-&gt;3)-[alpha-D-Man-(1-&gt;2)-alpha-D-Man-(1-&gt;3)-alpha-D-Man-(1-&gt;6)]-beta-D-Man-(1-&gt;4)-beta-D-GlcNAc-(1-&gt;4)-alpha-D-GlcNAc-diphospho-di-trans,poly-cis-dolichol + a di-trans,poly-cis-dolichyl beta-D-mannosyl phosphate = an alpha-D-Man-(1-&gt;2)-alpha-D-Man-(1-&gt;2)-alpha-D-Man-(1-&gt;3)-[alpha-D-Man-(1-&gt;2)-alpha-D-Man-(1-&gt;3)-[alpha-D-Man-(1-&gt;6)]-alpha-D-Man-(1-&gt;6)]-beta-D-Man-(1-&gt;4)-beta-D-GlcNAc-(1-&gt;4)-alpha-D-GlcNAc-diphospho-di-trans,poly-cis-dolichol + a di-trans,poly-cis-dolichyl phosphate + H(+)</text>
        <dbReference type="Rhea" id="RHEA:29535"/>
        <dbReference type="Rhea" id="RHEA-COMP:19498"/>
        <dbReference type="Rhea" id="RHEA-COMP:19501"/>
        <dbReference type="Rhea" id="RHEA-COMP:19518"/>
        <dbReference type="Rhea" id="RHEA-COMP:19519"/>
        <dbReference type="ChEBI" id="CHEBI:15378"/>
        <dbReference type="ChEBI" id="CHEBI:57683"/>
        <dbReference type="ChEBI" id="CHEBI:58211"/>
        <dbReference type="ChEBI" id="CHEBI:132517"/>
        <dbReference type="ChEBI" id="CHEBI:132519"/>
        <dbReference type="EC" id="2.4.1.260"/>
    </reaction>
    <physiologicalReaction direction="left-to-right" evidence="11">
        <dbReference type="Rhea" id="RHEA:29536"/>
    </physiologicalReaction>
</comment>
<feature type="transmembrane region" description="Helical" evidence="12">
    <location>
        <begin position="811"/>
        <end position="828"/>
    </location>
</feature>
<evidence type="ECO:0000256" key="9">
    <source>
        <dbReference type="ARBA" id="ARBA00023136"/>
    </source>
</evidence>
<dbReference type="GO" id="GO:0006487">
    <property type="term" value="P:protein N-linked glycosylation"/>
    <property type="evidence" value="ECO:0007669"/>
    <property type="project" value="TreeGrafter"/>
</dbReference>
<feature type="transmembrane region" description="Helical" evidence="12">
    <location>
        <begin position="242"/>
        <end position="265"/>
    </location>
</feature>
<evidence type="ECO:0000256" key="3">
    <source>
        <dbReference type="ARBA" id="ARBA00007063"/>
    </source>
</evidence>
<evidence type="ECO:0000256" key="4">
    <source>
        <dbReference type="ARBA" id="ARBA00022676"/>
    </source>
</evidence>
<dbReference type="GO" id="GO:0005789">
    <property type="term" value="C:endoplasmic reticulum membrane"/>
    <property type="evidence" value="ECO:0007669"/>
    <property type="project" value="UniProtKB-SubCell"/>
</dbReference>
<evidence type="ECO:0000256" key="5">
    <source>
        <dbReference type="ARBA" id="ARBA00022679"/>
    </source>
</evidence>
<dbReference type="InterPro" id="IPR005599">
    <property type="entry name" value="GPI_mannosylTrfase"/>
</dbReference>
<feature type="transmembrane region" description="Helical" evidence="12">
    <location>
        <begin position="295"/>
        <end position="316"/>
    </location>
</feature>
<dbReference type="PANTHER" id="PTHR22760:SF1">
    <property type="entry name" value="DOL-P-MAN:MAN(7)GLCNAC(2)-PP-DOL ALPHA-1,6-MANNOSYLTRANSFERASE"/>
    <property type="match status" value="1"/>
</dbReference>